<dbReference type="AlphaFoldDB" id="A0A857LJI4"/>
<sequence>MPAGYGRRPSGACHDSVGTVNDDQPQLDAPVRGTRPAGLSFRAGLWTRFIRRILRIIAGLKIVRVRVVNRGVVPSSGPVILASNHISMLDGVFLWGALRRRAQAIAMAELWKWPIVGFLVTKGDFIPVRRGDADSGNDALARMENALRHNGAVIIYPEGRVVPPAESVRFKPGVAVLAFRTRTPIIPVRIVGSNELLPLKKFRKGKSFDRSKKVTLYFGTPLDPENYPTPGDLLRDLRWSIYSLG</sequence>
<dbReference type="GO" id="GO:0006654">
    <property type="term" value="P:phosphatidic acid biosynthetic process"/>
    <property type="evidence" value="ECO:0007669"/>
    <property type="project" value="TreeGrafter"/>
</dbReference>
<dbReference type="PANTHER" id="PTHR10434:SF11">
    <property type="entry name" value="1-ACYL-SN-GLYCEROL-3-PHOSPHATE ACYLTRANSFERASE"/>
    <property type="match status" value="1"/>
</dbReference>
<gene>
    <name evidence="3" type="ORF">GII30_00330</name>
</gene>
<evidence type="ECO:0000256" key="2">
    <source>
        <dbReference type="ARBA" id="ARBA00023315"/>
    </source>
</evidence>
<keyword evidence="1" id="KW-0808">Transferase</keyword>
<reference evidence="3" key="1">
    <citation type="journal article" date="2021" name="Nat. Microbiol.">
        <title>Cocultivation of an ultrasmall environmental parasitic bacterium with lytic ability against bacteria associated with wastewater foams.</title>
        <authorList>
            <person name="Batinovic S."/>
            <person name="Rose J.J.A."/>
            <person name="Ratcliffe J."/>
            <person name="Seviour R.J."/>
            <person name="Petrovski S."/>
        </authorList>
    </citation>
    <scope>NUCLEOTIDE SEQUENCE</scope>
    <source>
        <strain evidence="3">CON44</strain>
    </source>
</reference>
<keyword evidence="2 3" id="KW-0012">Acyltransferase</keyword>
<dbReference type="SUPFAM" id="SSF69593">
    <property type="entry name" value="Glycerol-3-phosphate (1)-acyltransferase"/>
    <property type="match status" value="1"/>
</dbReference>
<proteinExistence type="predicted"/>
<organism evidence="3">
    <name type="scientific">Gordonia amarae</name>
    <dbReference type="NCBI Taxonomy" id="36821"/>
    <lineage>
        <taxon>Bacteria</taxon>
        <taxon>Bacillati</taxon>
        <taxon>Actinomycetota</taxon>
        <taxon>Actinomycetes</taxon>
        <taxon>Mycobacteriales</taxon>
        <taxon>Gordoniaceae</taxon>
        <taxon>Gordonia</taxon>
    </lineage>
</organism>
<dbReference type="GO" id="GO:0003841">
    <property type="term" value="F:1-acylglycerol-3-phosphate O-acyltransferase activity"/>
    <property type="evidence" value="ECO:0007669"/>
    <property type="project" value="TreeGrafter"/>
</dbReference>
<accession>A0A857LJI4</accession>
<evidence type="ECO:0000313" key="3">
    <source>
        <dbReference type="EMBL" id="QHN37831.1"/>
    </source>
</evidence>
<protein>
    <submittedName>
        <fullName evidence="3">1-acyl-sn-glycerol-3-phosphate acyltransferase</fullName>
    </submittedName>
</protein>
<evidence type="ECO:0000256" key="1">
    <source>
        <dbReference type="ARBA" id="ARBA00022679"/>
    </source>
</evidence>
<dbReference type="SMART" id="SM00563">
    <property type="entry name" value="PlsC"/>
    <property type="match status" value="1"/>
</dbReference>
<dbReference type="EMBL" id="CP045810">
    <property type="protein sequence ID" value="QHN37831.1"/>
    <property type="molecule type" value="Genomic_DNA"/>
</dbReference>
<name>A0A857LJI4_9ACTN</name>
<dbReference type="Pfam" id="PF01553">
    <property type="entry name" value="Acyltransferase"/>
    <property type="match status" value="1"/>
</dbReference>
<dbReference type="InterPro" id="IPR002123">
    <property type="entry name" value="Plipid/glycerol_acylTrfase"/>
</dbReference>
<dbReference type="CDD" id="cd07989">
    <property type="entry name" value="LPLAT_AGPAT-like"/>
    <property type="match status" value="1"/>
</dbReference>
<dbReference type="PANTHER" id="PTHR10434">
    <property type="entry name" value="1-ACYL-SN-GLYCEROL-3-PHOSPHATE ACYLTRANSFERASE"/>
    <property type="match status" value="1"/>
</dbReference>